<name>A0ABW6E0W3_9ACTN</name>
<dbReference type="Pfam" id="PF05593">
    <property type="entry name" value="RHS_repeat"/>
    <property type="match status" value="1"/>
</dbReference>
<feature type="region of interest" description="Disordered" evidence="1">
    <location>
        <begin position="1994"/>
        <end position="2018"/>
    </location>
</feature>
<dbReference type="PANTHER" id="PTHR32305:SF17">
    <property type="entry name" value="TRNA NUCLEASE WAPA"/>
    <property type="match status" value="1"/>
</dbReference>
<evidence type="ECO:0000313" key="3">
    <source>
        <dbReference type="Proteomes" id="UP001598300"/>
    </source>
</evidence>
<feature type="region of interest" description="Disordered" evidence="1">
    <location>
        <begin position="792"/>
        <end position="816"/>
    </location>
</feature>
<feature type="region of interest" description="Disordered" evidence="1">
    <location>
        <begin position="1019"/>
        <end position="1049"/>
    </location>
</feature>
<sequence length="2157" mass="231566">MVATVMQGAVASAAPSPRWDLPGLPSAEKPVKGRDIFGAEPRSAADAPRTPEGAPRAAWPEPGERVVSVSAAPAPGEPAANRLATQLRSLPIAVSAPRAAADGAGTARSAPTEAPSQGASVGAKGRVEAKVLGHRAAERVGIDGVLFTLEAGDGRDDRPGKVDATVDYSSFSEAYGGGYGSRLTLVQLPACAADDPSREECRTITPVPTVNDTERRTLTASSVALRSSGLTVLAAMAAETAGTGDFTATKLSPSASWDTNLNTGDFSWSYDIPVPDVPGGLTPELGLSYNSGQIDGRTGTTNNQSSWVGDGFDLWSGYIERRYKPCYDDGVKNADGNKPADLCWGYDNAFITFNGKGGELVPTGDDEFRLKQDDGTRITRLRSADRGNGDNDGEYWRLTDPDGVHYYFGYNRLPGWSSGKETTDSTWTVPVFGNNSGEPCHKAAFADSWCQQGWRWNLDYVVDPHGNAVAYYYDQEKNAYGRNLKAKDNTPYVRGGSLDRIEYGLKDGSAYSAKALGKVNFATSERCLPDANTDCKSIDKDAFYWYDTPWDLHCAEGKDCDKGRLSPVFFTRDRLTGITTQVLKGSAYTDVDSWKLGHRWGQADIDYQLLLDSVQRTGHTATPAVTLPKTSFAYTQRANRLDRIGDGYAPFIKSRLSTVTDEYGGQVDINYSDPVCSWDKLPTPEKNGTRCYPQFIGGDADAAPERQWFNKYVVTSTTKTDRTGGAPDGVTQYEYLGDAAWHYDDDDGLTKEKHKTWSQWRGYGQVRVKTGGQGGQAALRTQQDSYFLRGMDGDRESTSGGTKKVSVTLGSGEGDPITDHESVAGFAYKTVVHSGVDGKILSKSVDRPWYHETARKTRTWGTVTSNLTGTARSTSWTSLDNGAGKSWSVSETRNTYDTVAGRVTMTEDLGDPTTPSDDRCTRTTYAGGSTGIITLPSREETVTRSCSATPDRSKDVVSDVRTAYDGGEYGAAPTKGDATASATLKSHDGTKAVYLESKATFDSYGRRLSTTDLTSDVTVTGTGQPARTARTDGRTTTTAYSPATGFPAKVTETTPPATAGTPATAQNVVTEFDPVRGRPAAQVDTNGKRSEFSFDALGRISRIWLADRRTDQTPSYEFTYFIDADKPVAIRARTLDNKGGQRSSYTLYDGFLRERQVQEPGPDGGRILTDVFYDERGLTAKTFAPYYNDQEPPGRGLFKPADALTVETQTRYVYDGLGRETEIKDIAGNGDGGAVLAVTRKTYGGDRTTVIPPEGGTATTAIADARGLVTELRQHHSRSADAPYDTTTYAYTTRGELAKVTDPAGNSWKYAYDQRGHEVRTEDPDRGVTTRTYDDRGQLTTTKDARGTVLAHVYDGLGRQTELRDGSATGTLRAKWTYDTVSGAKGQLAQSTRYVNGAEYTSKVTQYDRLYRPVRTAVVIPSQEGALAGTYQTGTAYLPSGLPSTVSYSAAGSLPGGSHTVSYAPDTLRPTGLLGDGFTAETVYSSTGKPLQHRMSGTAAGAKPVQVTNTYEWGTQRVATSRVDRQDVAGVDRFNTYRYDDLGNILSISDTSRSGTDTQCFDYDHLQRLTKAWTQGDKTCAAAPGAGTVGGPAPYWQSFTYDKTGNRLSETLHDVSGDSAKDTLRTYSYPAPGSARPHGLTSVSTRLPDGTTTQDDYSYDEIGNTTARPRGNASQQLTWDAEGHLAKVTEPAAGGGSKVTEYLYDTEGNRLIGRTGTKSTLYLGHTEVTLDKGAAKAKATRYTPLGGGNQAVKEDDGSVTFTLADHQGTGLLSVDAATQALSQRRSLPFGGARGAAPVPWVGSKGFVGGTDDTSDTGLTHLGAREYDPSTGRFLSVDPIMDLTDPQQLNGYAYAENSPVTFSDSTGQWKWLDKLGSKAKKAAKGFKNGVVDGYYDLAESVYTWTDRLGWTEGNAQKIKNDRAGKGPISLYKTVRGPDQSGAWYKVSYWVGKFLTPFFPGAAGAGGGGKVLSKPGSVSKVVKGALGRLFSGTTQKAAPPKVAPRVVPPPRVSARGVGGKSAPVVEVQKAPAGWTHAGQMEKASSQVADFALKHASKRKASKTYAGGYNIETGDIALAQSGGCKPGLSYCAEGNVVHALGGDPTKVRFTIAYTVKFDDGVRTVEVKPVCKQCQVDYQSPFQFESGVVAEEGGIWGHQFF</sequence>
<dbReference type="NCBIfam" id="TIGR03696">
    <property type="entry name" value="Rhs_assc_core"/>
    <property type="match status" value="1"/>
</dbReference>
<feature type="compositionally biased region" description="Polar residues" evidence="1">
    <location>
        <begin position="1663"/>
        <end position="1673"/>
    </location>
</feature>
<organism evidence="2 3">
    <name type="scientific">Streptomyces bacillaris</name>
    <dbReference type="NCBI Taxonomy" id="68179"/>
    <lineage>
        <taxon>Bacteria</taxon>
        <taxon>Bacillati</taxon>
        <taxon>Actinomycetota</taxon>
        <taxon>Actinomycetes</taxon>
        <taxon>Kitasatosporales</taxon>
        <taxon>Streptomycetaceae</taxon>
        <taxon>Streptomyces</taxon>
    </lineage>
</organism>
<comment type="caution">
    <text evidence="2">The sequence shown here is derived from an EMBL/GenBank/DDBJ whole genome shotgun (WGS) entry which is preliminary data.</text>
</comment>
<feature type="region of interest" description="Disordered" evidence="1">
    <location>
        <begin position="1"/>
        <end position="69"/>
    </location>
</feature>
<dbReference type="EMBL" id="JBHXPM010000021">
    <property type="protein sequence ID" value="MFD3958641.1"/>
    <property type="molecule type" value="Genomic_DNA"/>
</dbReference>
<dbReference type="Proteomes" id="UP001598300">
    <property type="component" value="Unassembled WGS sequence"/>
</dbReference>
<feature type="compositionally biased region" description="Low complexity" evidence="1">
    <location>
        <begin position="1019"/>
        <end position="1039"/>
    </location>
</feature>
<dbReference type="NCBIfam" id="TIGR01643">
    <property type="entry name" value="YD_repeat_2x"/>
    <property type="match status" value="2"/>
</dbReference>
<dbReference type="InterPro" id="IPR050708">
    <property type="entry name" value="T6SS_VgrG/RHS"/>
</dbReference>
<protein>
    <submittedName>
        <fullName evidence="2">RHS repeat-associated core domain-containing protein</fullName>
    </submittedName>
</protein>
<dbReference type="InterPro" id="IPR006530">
    <property type="entry name" value="YD"/>
</dbReference>
<dbReference type="InterPro" id="IPR022385">
    <property type="entry name" value="Rhs_assc_core"/>
</dbReference>
<accession>A0ABW6E0W3</accession>
<keyword evidence="3" id="KW-1185">Reference proteome</keyword>
<feature type="compositionally biased region" description="Polar residues" evidence="1">
    <location>
        <begin position="1641"/>
        <end position="1656"/>
    </location>
</feature>
<dbReference type="Gene3D" id="2.180.10.10">
    <property type="entry name" value="RHS repeat-associated core"/>
    <property type="match status" value="1"/>
</dbReference>
<dbReference type="PANTHER" id="PTHR32305">
    <property type="match status" value="1"/>
</dbReference>
<dbReference type="InterPro" id="IPR031325">
    <property type="entry name" value="RHS_repeat"/>
</dbReference>
<dbReference type="RefSeq" id="WP_381301470.1">
    <property type="nucleotide sequence ID" value="NZ_JBHVRE010000020.1"/>
</dbReference>
<evidence type="ECO:0000313" key="2">
    <source>
        <dbReference type="EMBL" id="MFD3958641.1"/>
    </source>
</evidence>
<feature type="region of interest" description="Disordered" evidence="1">
    <location>
        <begin position="1630"/>
        <end position="1673"/>
    </location>
</feature>
<reference evidence="2 3" key="1">
    <citation type="submission" date="2024-09" db="EMBL/GenBank/DDBJ databases">
        <title>The Natural Products Discovery Center: Release of the First 8490 Sequenced Strains for Exploring Actinobacteria Biosynthetic Diversity.</title>
        <authorList>
            <person name="Kalkreuter E."/>
            <person name="Kautsar S.A."/>
            <person name="Yang D."/>
            <person name="Bader C.D."/>
            <person name="Teijaro C.N."/>
            <person name="Fluegel L."/>
            <person name="Davis C.M."/>
            <person name="Simpson J.R."/>
            <person name="Lauterbach L."/>
            <person name="Steele A.D."/>
            <person name="Gui C."/>
            <person name="Meng S."/>
            <person name="Li G."/>
            <person name="Viehrig K."/>
            <person name="Ye F."/>
            <person name="Su P."/>
            <person name="Kiefer A.F."/>
            <person name="Nichols A."/>
            <person name="Cepeda A.J."/>
            <person name="Yan W."/>
            <person name="Fan B."/>
            <person name="Jiang Y."/>
            <person name="Adhikari A."/>
            <person name="Zheng C.-J."/>
            <person name="Schuster L."/>
            <person name="Cowan T.M."/>
            <person name="Smanski M.J."/>
            <person name="Chevrette M.G."/>
            <person name="De Carvalho L.P.S."/>
            <person name="Shen B."/>
        </authorList>
    </citation>
    <scope>NUCLEOTIDE SEQUENCE [LARGE SCALE GENOMIC DNA]</scope>
    <source>
        <strain evidence="2 3">NPDC058584</strain>
    </source>
</reference>
<proteinExistence type="predicted"/>
<gene>
    <name evidence="2" type="ORF">ACFWR3_21525</name>
</gene>
<evidence type="ECO:0000256" key="1">
    <source>
        <dbReference type="SAM" id="MobiDB-lite"/>
    </source>
</evidence>